<comment type="caution">
    <text evidence="1">The sequence shown here is derived from an EMBL/GenBank/DDBJ whole genome shotgun (WGS) entry which is preliminary data.</text>
</comment>
<dbReference type="Proteomes" id="UP000735302">
    <property type="component" value="Unassembled WGS sequence"/>
</dbReference>
<protein>
    <submittedName>
        <fullName evidence="1">Uncharacterized protein</fullName>
    </submittedName>
</protein>
<evidence type="ECO:0000313" key="2">
    <source>
        <dbReference type="Proteomes" id="UP000735302"/>
    </source>
</evidence>
<gene>
    <name evidence="1" type="ORF">PoB_000246800</name>
</gene>
<evidence type="ECO:0000313" key="1">
    <source>
        <dbReference type="EMBL" id="GFN75962.1"/>
    </source>
</evidence>
<organism evidence="1 2">
    <name type="scientific">Plakobranchus ocellatus</name>
    <dbReference type="NCBI Taxonomy" id="259542"/>
    <lineage>
        <taxon>Eukaryota</taxon>
        <taxon>Metazoa</taxon>
        <taxon>Spiralia</taxon>
        <taxon>Lophotrochozoa</taxon>
        <taxon>Mollusca</taxon>
        <taxon>Gastropoda</taxon>
        <taxon>Heterobranchia</taxon>
        <taxon>Euthyneura</taxon>
        <taxon>Panpulmonata</taxon>
        <taxon>Sacoglossa</taxon>
        <taxon>Placobranchoidea</taxon>
        <taxon>Plakobranchidae</taxon>
        <taxon>Plakobranchus</taxon>
    </lineage>
</organism>
<accession>A0AAV3XZZ7</accession>
<dbReference type="EMBL" id="BLXT01000311">
    <property type="protein sequence ID" value="GFN75962.1"/>
    <property type="molecule type" value="Genomic_DNA"/>
</dbReference>
<name>A0AAV3XZZ7_9GAST</name>
<dbReference type="AlphaFoldDB" id="A0AAV3XZZ7"/>
<proteinExistence type="predicted"/>
<reference evidence="1 2" key="1">
    <citation type="journal article" date="2021" name="Elife">
        <title>Chloroplast acquisition without the gene transfer in kleptoplastic sea slugs, Plakobranchus ocellatus.</title>
        <authorList>
            <person name="Maeda T."/>
            <person name="Takahashi S."/>
            <person name="Yoshida T."/>
            <person name="Shimamura S."/>
            <person name="Takaki Y."/>
            <person name="Nagai Y."/>
            <person name="Toyoda A."/>
            <person name="Suzuki Y."/>
            <person name="Arimoto A."/>
            <person name="Ishii H."/>
            <person name="Satoh N."/>
            <person name="Nishiyama T."/>
            <person name="Hasebe M."/>
            <person name="Maruyama T."/>
            <person name="Minagawa J."/>
            <person name="Obokata J."/>
            <person name="Shigenobu S."/>
        </authorList>
    </citation>
    <scope>NUCLEOTIDE SEQUENCE [LARGE SCALE GENOMIC DNA]</scope>
</reference>
<keyword evidence="2" id="KW-1185">Reference proteome</keyword>
<sequence length="121" mass="13554">MVRAATVSRIMRGHVMAAPFPLSDRTSDVRPGCKTQRIAPTLRQVADLMCAHIIEREYFKTCIVGHVNCCLQCGSTLTATSVRLVGYYKSRRLKCGPKLIIRHTQHIRQSHVSAGHRDTPL</sequence>